<dbReference type="GO" id="GO:0003676">
    <property type="term" value="F:nucleic acid binding"/>
    <property type="evidence" value="ECO:0007669"/>
    <property type="project" value="InterPro"/>
</dbReference>
<reference evidence="2" key="1">
    <citation type="submission" date="2021-06" db="EMBL/GenBank/DDBJ databases">
        <authorList>
            <person name="Kallberg Y."/>
            <person name="Tangrot J."/>
            <person name="Rosling A."/>
        </authorList>
    </citation>
    <scope>NUCLEOTIDE SEQUENCE</scope>
    <source>
        <strain evidence="2">MT106</strain>
    </source>
</reference>
<dbReference type="InterPro" id="IPR038717">
    <property type="entry name" value="Tc1-like_DDE_dom"/>
</dbReference>
<evidence type="ECO:0000313" key="2">
    <source>
        <dbReference type="EMBL" id="CAG8453443.1"/>
    </source>
</evidence>
<dbReference type="AlphaFoldDB" id="A0A9N8VFK0"/>
<gene>
    <name evidence="2" type="ORF">AGERDE_LOCUS1864</name>
</gene>
<protein>
    <submittedName>
        <fullName evidence="2">3902_t:CDS:1</fullName>
    </submittedName>
</protein>
<dbReference type="Gene3D" id="3.30.420.10">
    <property type="entry name" value="Ribonuclease H-like superfamily/Ribonuclease H"/>
    <property type="match status" value="1"/>
</dbReference>
<dbReference type="Proteomes" id="UP000789831">
    <property type="component" value="Unassembled WGS sequence"/>
</dbReference>
<evidence type="ECO:0000259" key="1">
    <source>
        <dbReference type="Pfam" id="PF13358"/>
    </source>
</evidence>
<evidence type="ECO:0000313" key="3">
    <source>
        <dbReference type="Proteomes" id="UP000789831"/>
    </source>
</evidence>
<dbReference type="EMBL" id="CAJVPL010000139">
    <property type="protein sequence ID" value="CAG8453443.1"/>
    <property type="molecule type" value="Genomic_DNA"/>
</dbReference>
<dbReference type="OrthoDB" id="2266637at2759"/>
<comment type="caution">
    <text evidence="2">The sequence shown here is derived from an EMBL/GenBank/DDBJ whole genome shotgun (WGS) entry which is preliminary data.</text>
</comment>
<proteinExistence type="predicted"/>
<accession>A0A9N8VFK0</accession>
<sequence>MTMTKKEKDKLEEFHGGKEIVKVSSPGLEHNQELKTFTKEEVICYKRGYMAHIKHNKKLGHCSKCEADKPCQPIKKKDFDKMLKAMLKVPPPKNWKEIKDKPKKKRGRPPKMNGRLLWDLYFFLSGQGGRKSYTQQKMADYFSKKAGEEIKQLGHLRKLTKFKKLLPKLPQSCILAIDECGFHLNETPSEAKHYLIMDNLPVHKAKQSCINLNLTPIKELLESKNIEVLYLPPYTPEMNPVEYCFNLIRQWVEKNKPRSYEKLKEVIAKIINILNEKDLTEYFRHCQNYNSKGEAINQFNMPFWR</sequence>
<organism evidence="2 3">
    <name type="scientific">Ambispora gerdemannii</name>
    <dbReference type="NCBI Taxonomy" id="144530"/>
    <lineage>
        <taxon>Eukaryota</taxon>
        <taxon>Fungi</taxon>
        <taxon>Fungi incertae sedis</taxon>
        <taxon>Mucoromycota</taxon>
        <taxon>Glomeromycotina</taxon>
        <taxon>Glomeromycetes</taxon>
        <taxon>Archaeosporales</taxon>
        <taxon>Ambisporaceae</taxon>
        <taxon>Ambispora</taxon>
    </lineage>
</organism>
<name>A0A9N8VFK0_9GLOM</name>
<feature type="domain" description="Tc1-like transposase DDE" evidence="1">
    <location>
        <begin position="187"/>
        <end position="264"/>
    </location>
</feature>
<dbReference type="InterPro" id="IPR036397">
    <property type="entry name" value="RNaseH_sf"/>
</dbReference>
<dbReference type="Pfam" id="PF13358">
    <property type="entry name" value="DDE_3"/>
    <property type="match status" value="1"/>
</dbReference>
<keyword evidence="3" id="KW-1185">Reference proteome</keyword>